<dbReference type="GO" id="GO:0005829">
    <property type="term" value="C:cytosol"/>
    <property type="evidence" value="ECO:0007669"/>
    <property type="project" value="TreeGrafter"/>
</dbReference>
<name>A0A183I694_9BILA</name>
<evidence type="ECO:0000256" key="1">
    <source>
        <dbReference type="ARBA" id="ARBA00022630"/>
    </source>
</evidence>
<gene>
    <name evidence="2" type="ORF">OFLC_LOCUS15256</name>
</gene>
<reference evidence="4" key="1">
    <citation type="submission" date="2016-06" db="UniProtKB">
        <authorList>
            <consortium name="WormBaseParasite"/>
        </authorList>
    </citation>
    <scope>IDENTIFICATION</scope>
</reference>
<dbReference type="InterPro" id="IPR039261">
    <property type="entry name" value="FNR_nucleotide-bd"/>
</dbReference>
<dbReference type="GO" id="GO:0016491">
    <property type="term" value="F:oxidoreductase activity"/>
    <property type="evidence" value="ECO:0007669"/>
    <property type="project" value="TreeGrafter"/>
</dbReference>
<evidence type="ECO:0000313" key="4">
    <source>
        <dbReference type="WBParaSite" id="OFLC_0001526701-mRNA-1"/>
    </source>
</evidence>
<dbReference type="SUPFAM" id="SSF52343">
    <property type="entry name" value="Ferredoxin reductase-like, C-terminal NADP-linked domain"/>
    <property type="match status" value="1"/>
</dbReference>
<sequence length="105" mass="12123">MVGPGTGVAPFRSILAFRAQKDFYFADEWHTLTDARIITAFSRDQQNKYQCHKYYGYLFIAGKAGDMPLEVTTCIEKIVNENGENGKQFIQMLETKGRLQYETWN</sequence>
<dbReference type="EMBL" id="UZAJ01041834">
    <property type="protein sequence ID" value="VDP21030.1"/>
    <property type="molecule type" value="Genomic_DNA"/>
</dbReference>
<organism evidence="4">
    <name type="scientific">Onchocerca flexuosa</name>
    <dbReference type="NCBI Taxonomy" id="387005"/>
    <lineage>
        <taxon>Eukaryota</taxon>
        <taxon>Metazoa</taxon>
        <taxon>Ecdysozoa</taxon>
        <taxon>Nematoda</taxon>
        <taxon>Chromadorea</taxon>
        <taxon>Rhabditida</taxon>
        <taxon>Spirurina</taxon>
        <taxon>Spiruromorpha</taxon>
        <taxon>Filarioidea</taxon>
        <taxon>Onchocercidae</taxon>
        <taxon>Onchocerca</taxon>
    </lineage>
</organism>
<dbReference type="PANTHER" id="PTHR19384:SF10">
    <property type="entry name" value="NADPH-DEPENDENT DIFLAVIN OXIDOREDUCTASE 1"/>
    <property type="match status" value="1"/>
</dbReference>
<dbReference type="GO" id="GO:0010181">
    <property type="term" value="F:FMN binding"/>
    <property type="evidence" value="ECO:0007669"/>
    <property type="project" value="TreeGrafter"/>
</dbReference>
<dbReference type="AlphaFoldDB" id="A0A183I694"/>
<reference evidence="2 3" key="2">
    <citation type="submission" date="2018-11" db="EMBL/GenBank/DDBJ databases">
        <authorList>
            <consortium name="Pathogen Informatics"/>
        </authorList>
    </citation>
    <scope>NUCLEOTIDE SEQUENCE [LARGE SCALE GENOMIC DNA]</scope>
</reference>
<keyword evidence="3" id="KW-1185">Reference proteome</keyword>
<proteinExistence type="predicted"/>
<dbReference type="STRING" id="387005.A0A183I694"/>
<dbReference type="WBParaSite" id="OFLC_0001526701-mRNA-1">
    <property type="protein sequence ID" value="OFLC_0001526701-mRNA-1"/>
    <property type="gene ID" value="OFLC_0001526701"/>
</dbReference>
<keyword evidence="1" id="KW-0285">Flavoprotein</keyword>
<dbReference type="Proteomes" id="UP000267606">
    <property type="component" value="Unassembled WGS sequence"/>
</dbReference>
<dbReference type="Gene3D" id="3.40.50.80">
    <property type="entry name" value="Nucleotide-binding domain of ferredoxin-NADP reductase (FNR) module"/>
    <property type="match status" value="2"/>
</dbReference>
<dbReference type="PANTHER" id="PTHR19384">
    <property type="entry name" value="NITRIC OXIDE SYNTHASE-RELATED"/>
    <property type="match status" value="1"/>
</dbReference>
<evidence type="ECO:0000313" key="2">
    <source>
        <dbReference type="EMBL" id="VDP21030.1"/>
    </source>
</evidence>
<dbReference type="GO" id="GO:0050660">
    <property type="term" value="F:flavin adenine dinucleotide binding"/>
    <property type="evidence" value="ECO:0007669"/>
    <property type="project" value="TreeGrafter"/>
</dbReference>
<evidence type="ECO:0000313" key="3">
    <source>
        <dbReference type="Proteomes" id="UP000267606"/>
    </source>
</evidence>
<accession>A0A183I694</accession>
<protein>
    <submittedName>
        <fullName evidence="4">NAD_binding_1 domain-containing protein</fullName>
    </submittedName>
</protein>